<name>E4YHX7_OIKDI</name>
<dbReference type="GO" id="GO:0016020">
    <property type="term" value="C:membrane"/>
    <property type="evidence" value="ECO:0007669"/>
    <property type="project" value="UniProtKB-SubCell"/>
</dbReference>
<dbReference type="PANTHER" id="PTHR23130:SF171">
    <property type="entry name" value="OS01G0895300 PROTEIN"/>
    <property type="match status" value="1"/>
</dbReference>
<reference evidence="10" key="1">
    <citation type="journal article" date="2010" name="Science">
        <title>Plasticity of animal genome architecture unmasked by rapid evolution of a pelagic tunicate.</title>
        <authorList>
            <person name="Denoeud F."/>
            <person name="Henriet S."/>
            <person name="Mungpakdee S."/>
            <person name="Aury J.M."/>
            <person name="Da Silva C."/>
            <person name="Brinkmann H."/>
            <person name="Mikhaleva J."/>
            <person name="Olsen L.C."/>
            <person name="Jubin C."/>
            <person name="Canestro C."/>
            <person name="Bouquet J.M."/>
            <person name="Danks G."/>
            <person name="Poulain J."/>
            <person name="Campsteijn C."/>
            <person name="Adamski M."/>
            <person name="Cross I."/>
            <person name="Yadetie F."/>
            <person name="Muffato M."/>
            <person name="Louis A."/>
            <person name="Butcher S."/>
            <person name="Tsagkogeorga G."/>
            <person name="Konrad A."/>
            <person name="Singh S."/>
            <person name="Jensen M.F."/>
            <person name="Cong E.H."/>
            <person name="Eikeseth-Otteraa H."/>
            <person name="Noel B."/>
            <person name="Anthouard V."/>
            <person name="Porcel B.M."/>
            <person name="Kachouri-Lafond R."/>
            <person name="Nishino A."/>
            <person name="Ugolini M."/>
            <person name="Chourrout P."/>
            <person name="Nishida H."/>
            <person name="Aasland R."/>
            <person name="Huzurbazar S."/>
            <person name="Westhof E."/>
            <person name="Delsuc F."/>
            <person name="Lehrach H."/>
            <person name="Reinhardt R."/>
            <person name="Weissenbach J."/>
            <person name="Roy S.W."/>
            <person name="Artiguenave F."/>
            <person name="Postlethwait J.H."/>
            <person name="Manak J.R."/>
            <person name="Thompson E.M."/>
            <person name="Jaillon O."/>
            <person name="Du Pasquier L."/>
            <person name="Boudinot P."/>
            <person name="Liberles D.A."/>
            <person name="Volff J.N."/>
            <person name="Philippe H."/>
            <person name="Lenhard B."/>
            <person name="Roest Crollius H."/>
            <person name="Wincker P."/>
            <person name="Chourrout D."/>
        </authorList>
    </citation>
    <scope>NUCLEOTIDE SEQUENCE [LARGE SCALE GENOMIC DNA]</scope>
</reference>
<comment type="cofactor">
    <cofactor evidence="1">
        <name>heme b</name>
        <dbReference type="ChEBI" id="CHEBI:60344"/>
    </cofactor>
</comment>
<evidence type="ECO:0000256" key="8">
    <source>
        <dbReference type="SAM" id="Phobius"/>
    </source>
</evidence>
<keyword evidence="3" id="KW-0813">Transport</keyword>
<accession>E4YHX7</accession>
<evidence type="ECO:0000256" key="7">
    <source>
        <dbReference type="ARBA" id="ARBA00023136"/>
    </source>
</evidence>
<dbReference type="PROSITE" id="PS50939">
    <property type="entry name" value="CYTOCHROME_B561"/>
    <property type="match status" value="1"/>
</dbReference>
<dbReference type="InterPro" id="IPR006593">
    <property type="entry name" value="Cyt_b561/ferric_Rdtase_TM"/>
</dbReference>
<feature type="transmembrane region" description="Helical" evidence="8">
    <location>
        <begin position="248"/>
        <end position="271"/>
    </location>
</feature>
<feature type="transmembrane region" description="Helical" evidence="8">
    <location>
        <begin position="313"/>
        <end position="333"/>
    </location>
</feature>
<evidence type="ECO:0000256" key="4">
    <source>
        <dbReference type="ARBA" id="ARBA00022692"/>
    </source>
</evidence>
<keyword evidence="5" id="KW-0249">Electron transport</keyword>
<proteinExistence type="predicted"/>
<dbReference type="Gene3D" id="1.20.120.1770">
    <property type="match status" value="1"/>
</dbReference>
<dbReference type="CDD" id="cd08760">
    <property type="entry name" value="Cyt_b561_FRRS1_like"/>
    <property type="match status" value="1"/>
</dbReference>
<protein>
    <recommendedName>
        <fullName evidence="9">Cytochrome b561 domain-containing protein</fullName>
    </recommendedName>
</protein>
<dbReference type="EMBL" id="FN654585">
    <property type="protein sequence ID" value="CBY35097.1"/>
    <property type="molecule type" value="Genomic_DNA"/>
</dbReference>
<evidence type="ECO:0000256" key="5">
    <source>
        <dbReference type="ARBA" id="ARBA00022982"/>
    </source>
</evidence>
<dbReference type="PANTHER" id="PTHR23130">
    <property type="entry name" value="CYTOCHROME B561 AND DOMON DOMAIN-CONTAINING PROTEIN"/>
    <property type="match status" value="1"/>
</dbReference>
<gene>
    <name evidence="10" type="ORF">GSOID_T00026889001</name>
</gene>
<organism evidence="10">
    <name type="scientific">Oikopleura dioica</name>
    <name type="common">Tunicate</name>
    <dbReference type="NCBI Taxonomy" id="34765"/>
    <lineage>
        <taxon>Eukaryota</taxon>
        <taxon>Metazoa</taxon>
        <taxon>Chordata</taxon>
        <taxon>Tunicata</taxon>
        <taxon>Appendicularia</taxon>
        <taxon>Copelata</taxon>
        <taxon>Oikopleuridae</taxon>
        <taxon>Oikopleura</taxon>
    </lineage>
</organism>
<evidence type="ECO:0000313" key="10">
    <source>
        <dbReference type="EMBL" id="CBY35097.1"/>
    </source>
</evidence>
<keyword evidence="6 8" id="KW-1133">Transmembrane helix</keyword>
<keyword evidence="4 8" id="KW-0812">Transmembrane</keyword>
<evidence type="ECO:0000259" key="9">
    <source>
        <dbReference type="PROSITE" id="PS50939"/>
    </source>
</evidence>
<evidence type="ECO:0000256" key="6">
    <source>
        <dbReference type="ARBA" id="ARBA00022989"/>
    </source>
</evidence>
<dbReference type="SMART" id="SM00665">
    <property type="entry name" value="B561"/>
    <property type="match status" value="1"/>
</dbReference>
<feature type="transmembrane region" description="Helical" evidence="8">
    <location>
        <begin position="354"/>
        <end position="375"/>
    </location>
</feature>
<sequence length="438" mass="48529">MGVSRQSDPKHEKLSQSYNLWVHQSTKFITRELCSLRKLLFYDFRLGIKKILLSCNLQDGGNFCITSLWKFVTFGGEPAVNVTIYSSSVDKSGGNWAGLGFSMAGDMTIADLFICKRLGNATKLVSAYSSKNSRPTEYSNYTGILAQTVETSLRNPKNSTLGFWCSFTMTTNHTKMDSANSSTTFFYNQTSKYHAIEAYGQLTTWDLTFHDGTAVAKDVIDGFYINEKNKEYKVAATQGTKLFKSHGALMILAWGFFIPAGGLFAAARYVFQKGGLWFNLHRAFMIMGVLLNIAGFVVIFVENGGFVDPGYALGYAHAVMGCMVMGYSLMNVIRGFFRPDLESPRRRKFKVTHFLFAGLAIVLSNTNITTGLYMVSLKASAIAFGVLSGICMLFIPIFHFWLSSDDLPMPIHNLVLTGVFVVLIANTIAAATEFLLNT</sequence>
<feature type="transmembrane region" description="Helical" evidence="8">
    <location>
        <begin position="381"/>
        <end position="402"/>
    </location>
</feature>
<feature type="transmembrane region" description="Helical" evidence="8">
    <location>
        <begin position="283"/>
        <end position="301"/>
    </location>
</feature>
<evidence type="ECO:0000256" key="1">
    <source>
        <dbReference type="ARBA" id="ARBA00001970"/>
    </source>
</evidence>
<evidence type="ECO:0000256" key="3">
    <source>
        <dbReference type="ARBA" id="ARBA00022448"/>
    </source>
</evidence>
<feature type="domain" description="Cytochrome b561" evidence="9">
    <location>
        <begin position="209"/>
        <end position="407"/>
    </location>
</feature>
<feature type="transmembrane region" description="Helical" evidence="8">
    <location>
        <begin position="414"/>
        <end position="436"/>
    </location>
</feature>
<keyword evidence="7 8" id="KW-0472">Membrane</keyword>
<dbReference type="Proteomes" id="UP000011014">
    <property type="component" value="Unassembled WGS sequence"/>
</dbReference>
<comment type="subcellular location">
    <subcellularLocation>
        <location evidence="2">Membrane</location>
    </subcellularLocation>
</comment>
<dbReference type="AlphaFoldDB" id="E4YHX7"/>
<evidence type="ECO:0000256" key="2">
    <source>
        <dbReference type="ARBA" id="ARBA00004370"/>
    </source>
</evidence>